<organism evidence="2 3">
    <name type="scientific">Mycena metata</name>
    <dbReference type="NCBI Taxonomy" id="1033252"/>
    <lineage>
        <taxon>Eukaryota</taxon>
        <taxon>Fungi</taxon>
        <taxon>Dikarya</taxon>
        <taxon>Basidiomycota</taxon>
        <taxon>Agaricomycotina</taxon>
        <taxon>Agaricomycetes</taxon>
        <taxon>Agaricomycetidae</taxon>
        <taxon>Agaricales</taxon>
        <taxon>Marasmiineae</taxon>
        <taxon>Mycenaceae</taxon>
        <taxon>Mycena</taxon>
    </lineage>
</organism>
<gene>
    <name evidence="2" type="ORF">B0H16DRAFT_1728707</name>
</gene>
<evidence type="ECO:0000313" key="2">
    <source>
        <dbReference type="EMBL" id="KAJ7741065.1"/>
    </source>
</evidence>
<feature type="compositionally biased region" description="Acidic residues" evidence="1">
    <location>
        <begin position="268"/>
        <end position="286"/>
    </location>
</feature>
<name>A0AAD7IGB4_9AGAR</name>
<comment type="caution">
    <text evidence="2">The sequence shown here is derived from an EMBL/GenBank/DDBJ whole genome shotgun (WGS) entry which is preliminary data.</text>
</comment>
<dbReference type="EMBL" id="JARKIB010000100">
    <property type="protein sequence ID" value="KAJ7741065.1"/>
    <property type="molecule type" value="Genomic_DNA"/>
</dbReference>
<feature type="region of interest" description="Disordered" evidence="1">
    <location>
        <begin position="268"/>
        <end position="296"/>
    </location>
</feature>
<proteinExistence type="predicted"/>
<keyword evidence="3" id="KW-1185">Reference proteome</keyword>
<dbReference type="AlphaFoldDB" id="A0AAD7IGB4"/>
<dbReference type="Proteomes" id="UP001215598">
    <property type="component" value="Unassembled WGS sequence"/>
</dbReference>
<protein>
    <submittedName>
        <fullName evidence="2">Uncharacterized protein</fullName>
    </submittedName>
</protein>
<reference evidence="2" key="1">
    <citation type="submission" date="2023-03" db="EMBL/GenBank/DDBJ databases">
        <title>Massive genome expansion in bonnet fungi (Mycena s.s.) driven by repeated elements and novel gene families across ecological guilds.</title>
        <authorList>
            <consortium name="Lawrence Berkeley National Laboratory"/>
            <person name="Harder C.B."/>
            <person name="Miyauchi S."/>
            <person name="Viragh M."/>
            <person name="Kuo A."/>
            <person name="Thoen E."/>
            <person name="Andreopoulos B."/>
            <person name="Lu D."/>
            <person name="Skrede I."/>
            <person name="Drula E."/>
            <person name="Henrissat B."/>
            <person name="Morin E."/>
            <person name="Kohler A."/>
            <person name="Barry K."/>
            <person name="LaButti K."/>
            <person name="Morin E."/>
            <person name="Salamov A."/>
            <person name="Lipzen A."/>
            <person name="Mereny Z."/>
            <person name="Hegedus B."/>
            <person name="Baldrian P."/>
            <person name="Stursova M."/>
            <person name="Weitz H."/>
            <person name="Taylor A."/>
            <person name="Grigoriev I.V."/>
            <person name="Nagy L.G."/>
            <person name="Martin F."/>
            <person name="Kauserud H."/>
        </authorList>
    </citation>
    <scope>NUCLEOTIDE SEQUENCE</scope>
    <source>
        <strain evidence="2">CBHHK182m</strain>
    </source>
</reference>
<evidence type="ECO:0000256" key="1">
    <source>
        <dbReference type="SAM" id="MobiDB-lite"/>
    </source>
</evidence>
<sequence length="648" mass="71600">MPRNPSDSELINWAHDLSALTLSELRAAAHSKRDPWIVSLKRLRRLRGLAMNCAVMRTNYVVHRDDLGKNLSVAHIEGIAGVDGLAKIADYMEIREPLLLGALYESNPNTTAWYFEVYGEPINEDSTYNTVASSIFGREIRGPVTLVKNSTTKFALDASLTRDEVTKLLWYYFVSGVDPAVVASQRTVERMLTSTKLLLDPPPSFTMDAGFTSGAWLGALVFLSSRTPGSATRMVLATFDAEQLFRAAIMSKRLFRAILDFLDHMDTPDVEEDAQDDDEQETDSDSESGGWLSDEDMEGSILETPDVTPLFVSAQPLAVNADADPAAITSLPIELGQRILQDLNLASRVQFAHTSVAGACAVAESLRSAATQVLKQFDLTFNEVRLIQTATGALISGSTIPAVMHPGSFRPNDLDFYAKHMGGFDVVQFLRRSGKFKQTKRTPPYDTQSGIGQVFTLRHKVTRKKVHVVESLTEEPLDAVVQFHSSAVIGAWTANEFWHGYARLTADHISMTTLSRMPVTHSFDQQEHTRRILRKYVRRGFIFKLNEFDQHHRCGIHPSCPATVRTTNDDGCLSTSFPTWDYSADALQHKICCWTMAGTGCTAGILSNAGSVGTVASAATALPLQRWAHVVNTLSDRAEPLREIYPLV</sequence>
<evidence type="ECO:0000313" key="3">
    <source>
        <dbReference type="Proteomes" id="UP001215598"/>
    </source>
</evidence>
<accession>A0AAD7IGB4</accession>